<evidence type="ECO:0000313" key="4">
    <source>
        <dbReference type="EMBL" id="MFC5288149.1"/>
    </source>
</evidence>
<dbReference type="CDD" id="cd07043">
    <property type="entry name" value="STAS_anti-anti-sigma_factors"/>
    <property type="match status" value="1"/>
</dbReference>
<accession>A0ABW0EQ63</accession>
<dbReference type="InterPro" id="IPR058548">
    <property type="entry name" value="MlaB-like_STAS"/>
</dbReference>
<comment type="caution">
    <text evidence="4">The sequence shown here is derived from an EMBL/GenBank/DDBJ whole genome shotgun (WGS) entry which is preliminary data.</text>
</comment>
<dbReference type="RefSeq" id="WP_378247799.1">
    <property type="nucleotide sequence ID" value="NZ_JBHSKF010000005.1"/>
</dbReference>
<reference evidence="5" key="1">
    <citation type="journal article" date="2019" name="Int. J. Syst. Evol. Microbiol.">
        <title>The Global Catalogue of Microorganisms (GCM) 10K type strain sequencing project: providing services to taxonomists for standard genome sequencing and annotation.</title>
        <authorList>
            <consortium name="The Broad Institute Genomics Platform"/>
            <consortium name="The Broad Institute Genome Sequencing Center for Infectious Disease"/>
            <person name="Wu L."/>
            <person name="Ma J."/>
        </authorList>
    </citation>
    <scope>NUCLEOTIDE SEQUENCE [LARGE SCALE GENOMIC DNA]</scope>
    <source>
        <strain evidence="5">CCUG 59778</strain>
    </source>
</reference>
<dbReference type="Gene3D" id="3.30.750.24">
    <property type="entry name" value="STAS domain"/>
    <property type="match status" value="1"/>
</dbReference>
<dbReference type="Pfam" id="PF13466">
    <property type="entry name" value="STAS_2"/>
    <property type="match status" value="1"/>
</dbReference>
<protein>
    <recommendedName>
        <fullName evidence="2">Anti-sigma factor antagonist</fullName>
    </recommendedName>
</protein>
<comment type="similarity">
    <text evidence="1 2">Belongs to the anti-sigma-factor antagonist family.</text>
</comment>
<dbReference type="PANTHER" id="PTHR33495:SF2">
    <property type="entry name" value="ANTI-SIGMA FACTOR ANTAGONIST TM_1081-RELATED"/>
    <property type="match status" value="1"/>
</dbReference>
<dbReference type="InterPro" id="IPR002645">
    <property type="entry name" value="STAS_dom"/>
</dbReference>
<dbReference type="SUPFAM" id="SSF52091">
    <property type="entry name" value="SpoIIaa-like"/>
    <property type="match status" value="1"/>
</dbReference>
<evidence type="ECO:0000313" key="5">
    <source>
        <dbReference type="Proteomes" id="UP001596157"/>
    </source>
</evidence>
<dbReference type="Proteomes" id="UP001596157">
    <property type="component" value="Unassembled WGS sequence"/>
</dbReference>
<name>A0ABW0EQ63_9PSEU</name>
<organism evidence="4 5">
    <name type="scientific">Actinokineospora guangxiensis</name>
    <dbReference type="NCBI Taxonomy" id="1490288"/>
    <lineage>
        <taxon>Bacteria</taxon>
        <taxon>Bacillati</taxon>
        <taxon>Actinomycetota</taxon>
        <taxon>Actinomycetes</taxon>
        <taxon>Pseudonocardiales</taxon>
        <taxon>Pseudonocardiaceae</taxon>
        <taxon>Actinokineospora</taxon>
    </lineage>
</organism>
<dbReference type="PANTHER" id="PTHR33495">
    <property type="entry name" value="ANTI-SIGMA FACTOR ANTAGONIST TM_1081-RELATED-RELATED"/>
    <property type="match status" value="1"/>
</dbReference>
<evidence type="ECO:0000256" key="2">
    <source>
        <dbReference type="RuleBase" id="RU003749"/>
    </source>
</evidence>
<dbReference type="InterPro" id="IPR003658">
    <property type="entry name" value="Anti-sigma_ant"/>
</dbReference>
<keyword evidence="5" id="KW-1185">Reference proteome</keyword>
<evidence type="ECO:0000259" key="3">
    <source>
        <dbReference type="PROSITE" id="PS50801"/>
    </source>
</evidence>
<feature type="domain" description="STAS" evidence="3">
    <location>
        <begin position="1"/>
        <end position="107"/>
    </location>
</feature>
<dbReference type="InterPro" id="IPR036513">
    <property type="entry name" value="STAS_dom_sf"/>
</dbReference>
<gene>
    <name evidence="4" type="ORF">ACFPM7_13900</name>
</gene>
<dbReference type="EMBL" id="JBHSKF010000005">
    <property type="protein sequence ID" value="MFC5288149.1"/>
    <property type="molecule type" value="Genomic_DNA"/>
</dbReference>
<dbReference type="PROSITE" id="PS50801">
    <property type="entry name" value="STAS"/>
    <property type="match status" value="1"/>
</dbReference>
<dbReference type="NCBIfam" id="TIGR00377">
    <property type="entry name" value="ant_ant_sig"/>
    <property type="match status" value="1"/>
</dbReference>
<proteinExistence type="inferred from homology"/>
<evidence type="ECO:0000256" key="1">
    <source>
        <dbReference type="ARBA" id="ARBA00009013"/>
    </source>
</evidence>
<sequence>MNGPAQLTVSHLATEHVHRVTAGGEVDYLTAPRLAAVFDALPVTEGTTVEVDLAEVPYCDSAGLAVLVRALHRVTRAGGRLRLVAVDPRVRRTLETTGLAELFGGPG</sequence>